<evidence type="ECO:0000313" key="3">
    <source>
        <dbReference type="EMBL" id="CAH0537597.1"/>
    </source>
</evidence>
<dbReference type="RefSeq" id="WP_237360542.1">
    <property type="nucleotide sequence ID" value="NZ_CAKLDM010000001.1"/>
</dbReference>
<gene>
    <name evidence="3" type="primary">dauR_1</name>
    <name evidence="3" type="ORF">VMF7928_01191</name>
</gene>
<dbReference type="Pfam" id="PF08348">
    <property type="entry name" value="PAS_6"/>
    <property type="match status" value="1"/>
</dbReference>
<evidence type="ECO:0000313" key="4">
    <source>
        <dbReference type="Proteomes" id="UP000838748"/>
    </source>
</evidence>
<comment type="caution">
    <text evidence="3">The sequence shown here is derived from an EMBL/GenBank/DDBJ whole genome shotgun (WGS) entry which is preliminary data.</text>
</comment>
<name>A0ABN8E1U3_9VIBR</name>
<accession>A0ABN8E1U3</accession>
<keyword evidence="4" id="KW-1185">Reference proteome</keyword>
<dbReference type="InterPro" id="IPR039446">
    <property type="entry name" value="DauR-like"/>
</dbReference>
<sequence>MYELTDSDLEILEAIKNVVDGIAAMWGEHTEVLLHSLDTNNPSVIKIQNGHITGRDVGAPITNIAIEKLNQGKDVSEAYITRSPDGKTLRSVTTVIRNRYNQPIGLLCINSNLDAPFQSLVRSLIPEYTAAPANVTNELFARSNEEMLLQTIEGVQTEVLEDPTIPPSKRSREIVEKLYEQGLFELKDSAQIAAKGLDISIHTIYRHLRMLKGTEAC</sequence>
<dbReference type="PANTHER" id="PTHR35568">
    <property type="entry name" value="TRANSCRIPTIONAL REGULATOR DAUR"/>
    <property type="match status" value="1"/>
</dbReference>
<dbReference type="InterPro" id="IPR013559">
    <property type="entry name" value="YheO"/>
</dbReference>
<dbReference type="Pfam" id="PF13309">
    <property type="entry name" value="HTH_22"/>
    <property type="match status" value="1"/>
</dbReference>
<feature type="domain" description="Transcriptional regulator DauR-like HTH" evidence="2">
    <location>
        <begin position="152"/>
        <end position="209"/>
    </location>
</feature>
<dbReference type="InterPro" id="IPR039445">
    <property type="entry name" value="DauR-like_HTH"/>
</dbReference>
<protein>
    <submittedName>
        <fullName evidence="3">Transcriptional regulator DauR</fullName>
    </submittedName>
</protein>
<dbReference type="Proteomes" id="UP000838748">
    <property type="component" value="Unassembled WGS sequence"/>
</dbReference>
<dbReference type="EMBL" id="CAKLDM010000001">
    <property type="protein sequence ID" value="CAH0537597.1"/>
    <property type="molecule type" value="Genomic_DNA"/>
</dbReference>
<proteinExistence type="predicted"/>
<evidence type="ECO:0000259" key="2">
    <source>
        <dbReference type="Pfam" id="PF13309"/>
    </source>
</evidence>
<evidence type="ECO:0000259" key="1">
    <source>
        <dbReference type="Pfam" id="PF08348"/>
    </source>
</evidence>
<feature type="domain" description="YheO-like" evidence="1">
    <location>
        <begin position="12"/>
        <end position="117"/>
    </location>
</feature>
<dbReference type="PANTHER" id="PTHR35568:SF1">
    <property type="entry name" value="TRANSCRIPTIONAL REGULATOR DAUR"/>
    <property type="match status" value="1"/>
</dbReference>
<organism evidence="3 4">
    <name type="scientific">Vibrio marisflavi CECT 7928</name>
    <dbReference type="NCBI Taxonomy" id="634439"/>
    <lineage>
        <taxon>Bacteria</taxon>
        <taxon>Pseudomonadati</taxon>
        <taxon>Pseudomonadota</taxon>
        <taxon>Gammaproteobacteria</taxon>
        <taxon>Vibrionales</taxon>
        <taxon>Vibrionaceae</taxon>
        <taxon>Vibrio</taxon>
    </lineage>
</organism>
<reference evidence="3" key="1">
    <citation type="submission" date="2021-11" db="EMBL/GenBank/DDBJ databases">
        <authorList>
            <person name="Rodrigo-Torres L."/>
            <person name="Arahal R. D."/>
            <person name="Lucena T."/>
        </authorList>
    </citation>
    <scope>NUCLEOTIDE SEQUENCE</scope>
    <source>
        <strain evidence="3">CECT 7928</strain>
    </source>
</reference>